<dbReference type="Proteomes" id="UP000428328">
    <property type="component" value="Chromosome"/>
</dbReference>
<dbReference type="InterPro" id="IPR052936">
    <property type="entry name" value="Jasmonate_Hydroxylase-like"/>
</dbReference>
<proteinExistence type="predicted"/>
<organism evidence="2 3">
    <name type="scientific">Pseudodesulfovibrio cashew</name>
    <dbReference type="NCBI Taxonomy" id="2678688"/>
    <lineage>
        <taxon>Bacteria</taxon>
        <taxon>Pseudomonadati</taxon>
        <taxon>Thermodesulfobacteriota</taxon>
        <taxon>Desulfovibrionia</taxon>
        <taxon>Desulfovibrionales</taxon>
        <taxon>Desulfovibrionaceae</taxon>
    </lineage>
</organism>
<sequence length="160" mass="18451">MQFARIGHEPGRVKVFLLLNDRLCRTGPCFPAVQPHLWTVLESHVKLIAVQKRRTFLNTPLKTPCYAVIFTSKRTDVNEGYAETGSRMLELAKTMPGFLGADSAREEVGITVSYWESLEAIKAWREHPGHGEAQRLGREKWYEWFTTRICRVEKESQFPD</sequence>
<dbReference type="Pfam" id="PF03992">
    <property type="entry name" value="ABM"/>
    <property type="match status" value="1"/>
</dbReference>
<evidence type="ECO:0000313" key="3">
    <source>
        <dbReference type="Proteomes" id="UP000428328"/>
    </source>
</evidence>
<dbReference type="InterPro" id="IPR011008">
    <property type="entry name" value="Dimeric_a/b-barrel"/>
</dbReference>
<protein>
    <recommendedName>
        <fullName evidence="1">ABM domain-containing protein</fullName>
    </recommendedName>
</protein>
<evidence type="ECO:0000259" key="1">
    <source>
        <dbReference type="Pfam" id="PF03992"/>
    </source>
</evidence>
<dbReference type="AlphaFoldDB" id="A0A6I6JWC5"/>
<feature type="domain" description="ABM" evidence="1">
    <location>
        <begin position="84"/>
        <end position="135"/>
    </location>
</feature>
<keyword evidence="3" id="KW-1185">Reference proteome</keyword>
<dbReference type="EMBL" id="CP046400">
    <property type="protein sequence ID" value="QGY42044.1"/>
    <property type="molecule type" value="Genomic_DNA"/>
</dbReference>
<gene>
    <name evidence="2" type="ORF">GM415_11060</name>
</gene>
<dbReference type="SUPFAM" id="SSF54909">
    <property type="entry name" value="Dimeric alpha+beta barrel"/>
    <property type="match status" value="1"/>
</dbReference>
<accession>A0A6I6JWC5</accession>
<dbReference type="PANTHER" id="PTHR37811">
    <property type="entry name" value="BLL5343 PROTEIN"/>
    <property type="match status" value="1"/>
</dbReference>
<dbReference type="KEGG" id="psel:GM415_11060"/>
<dbReference type="PANTHER" id="PTHR37811:SF2">
    <property type="entry name" value="ABM DOMAIN-CONTAINING PROTEIN"/>
    <property type="match status" value="1"/>
</dbReference>
<dbReference type="InterPro" id="IPR007138">
    <property type="entry name" value="ABM_dom"/>
</dbReference>
<dbReference type="Gene3D" id="3.30.70.100">
    <property type="match status" value="1"/>
</dbReference>
<evidence type="ECO:0000313" key="2">
    <source>
        <dbReference type="EMBL" id="QGY42044.1"/>
    </source>
</evidence>
<name>A0A6I6JWC5_9BACT</name>
<reference evidence="2 3" key="1">
    <citation type="submission" date="2019-11" db="EMBL/GenBank/DDBJ databases">
        <authorList>
            <person name="Zheng R.K."/>
            <person name="Sun C.M."/>
        </authorList>
    </citation>
    <scope>NUCLEOTIDE SEQUENCE [LARGE SCALE GENOMIC DNA]</scope>
    <source>
        <strain evidence="2 3">SRB007</strain>
    </source>
</reference>